<dbReference type="PANTHER" id="PTHR12300:SF161">
    <property type="entry name" value="RECEPTOR EXPRESSION-ENHANCING PROTEIN"/>
    <property type="match status" value="1"/>
</dbReference>
<comment type="similarity">
    <text evidence="2 6">Belongs to the DP1 family.</text>
</comment>
<keyword evidence="8" id="KW-1185">Reference proteome</keyword>
<evidence type="ECO:0000313" key="8">
    <source>
        <dbReference type="Proteomes" id="UP001164746"/>
    </source>
</evidence>
<dbReference type="EMBL" id="CP111014">
    <property type="protein sequence ID" value="WAQ97772.1"/>
    <property type="molecule type" value="Genomic_DNA"/>
</dbReference>
<evidence type="ECO:0000256" key="3">
    <source>
        <dbReference type="ARBA" id="ARBA00022692"/>
    </source>
</evidence>
<dbReference type="PANTHER" id="PTHR12300">
    <property type="entry name" value="HVA22-LIKE PROTEINS"/>
    <property type="match status" value="1"/>
</dbReference>
<evidence type="ECO:0000313" key="7">
    <source>
        <dbReference type="EMBL" id="WAQ97772.1"/>
    </source>
</evidence>
<gene>
    <name evidence="7" type="ORF">MAR_022145</name>
</gene>
<dbReference type="InterPro" id="IPR004345">
    <property type="entry name" value="TB2_DP1_HVA22"/>
</dbReference>
<feature type="transmembrane region" description="Helical" evidence="6">
    <location>
        <begin position="93"/>
        <end position="117"/>
    </location>
</feature>
<name>A0ABY7DM17_MYAAR</name>
<organism evidence="7 8">
    <name type="scientific">Mya arenaria</name>
    <name type="common">Soft-shell clam</name>
    <dbReference type="NCBI Taxonomy" id="6604"/>
    <lineage>
        <taxon>Eukaryota</taxon>
        <taxon>Metazoa</taxon>
        <taxon>Spiralia</taxon>
        <taxon>Lophotrochozoa</taxon>
        <taxon>Mollusca</taxon>
        <taxon>Bivalvia</taxon>
        <taxon>Autobranchia</taxon>
        <taxon>Heteroconchia</taxon>
        <taxon>Euheterodonta</taxon>
        <taxon>Imparidentia</taxon>
        <taxon>Neoheterodontei</taxon>
        <taxon>Myida</taxon>
        <taxon>Myoidea</taxon>
        <taxon>Myidae</taxon>
        <taxon>Mya</taxon>
    </lineage>
</organism>
<reference evidence="7" key="1">
    <citation type="submission" date="2022-11" db="EMBL/GenBank/DDBJ databases">
        <title>Centuries of genome instability and evolution in soft-shell clam transmissible cancer (bioRxiv).</title>
        <authorList>
            <person name="Hart S.F.M."/>
            <person name="Yonemitsu M.A."/>
            <person name="Giersch R.M."/>
            <person name="Beal B.F."/>
            <person name="Arriagada G."/>
            <person name="Davis B.W."/>
            <person name="Ostrander E.A."/>
            <person name="Goff S.P."/>
            <person name="Metzger M.J."/>
        </authorList>
    </citation>
    <scope>NUCLEOTIDE SEQUENCE</scope>
    <source>
        <strain evidence="7">MELC-2E11</strain>
        <tissue evidence="7">Siphon/mantle</tissue>
    </source>
</reference>
<keyword evidence="5 6" id="KW-0472">Membrane</keyword>
<evidence type="ECO:0000256" key="2">
    <source>
        <dbReference type="ARBA" id="ARBA00008573"/>
    </source>
</evidence>
<feature type="transmembrane region" description="Helical" evidence="6">
    <location>
        <begin position="42"/>
        <end position="73"/>
    </location>
</feature>
<sequence length="172" mass="20173">MANAMQQNVKTWKESIDAKLHEKNVFTDLLEKVESKTGVRRLYIALGLVALAGLYLMVGYGAQFLCNFIGFLYPAYASVKAIESPNKEDDTQWLMYWAVYSFFSLLEFFTDIFLFWIPFYWLLKCMFLVWCMCSASWNGSDMIYTRLIRPFVLKHQKKIDETLDKAADKFKD</sequence>
<keyword evidence="4 6" id="KW-1133">Transmembrane helix</keyword>
<dbReference type="Proteomes" id="UP001164746">
    <property type="component" value="Chromosome 3"/>
</dbReference>
<accession>A0ABY7DM17</accession>
<dbReference type="Pfam" id="PF03134">
    <property type="entry name" value="TB2_DP1_HVA22"/>
    <property type="match status" value="1"/>
</dbReference>
<evidence type="ECO:0000256" key="4">
    <source>
        <dbReference type="ARBA" id="ARBA00022989"/>
    </source>
</evidence>
<feature type="non-terminal residue" evidence="7">
    <location>
        <position position="172"/>
    </location>
</feature>
<keyword evidence="3 6" id="KW-0812">Transmembrane</keyword>
<comment type="subcellular location">
    <subcellularLocation>
        <location evidence="1 6">Membrane</location>
        <topology evidence="1 6">Multi-pass membrane protein</topology>
    </subcellularLocation>
</comment>
<evidence type="ECO:0000256" key="6">
    <source>
        <dbReference type="RuleBase" id="RU362006"/>
    </source>
</evidence>
<evidence type="ECO:0000256" key="5">
    <source>
        <dbReference type="ARBA" id="ARBA00023136"/>
    </source>
</evidence>
<evidence type="ECO:0000256" key="1">
    <source>
        <dbReference type="ARBA" id="ARBA00004141"/>
    </source>
</evidence>
<proteinExistence type="inferred from homology"/>
<protein>
    <recommendedName>
        <fullName evidence="6">Receptor expression-enhancing protein</fullName>
    </recommendedName>
</protein>